<keyword evidence="1" id="KW-0812">Transmembrane</keyword>
<dbReference type="EMBL" id="KZ679680">
    <property type="protein sequence ID" value="PTB54871.1"/>
    <property type="molecule type" value="Genomic_DNA"/>
</dbReference>
<evidence type="ECO:0000313" key="3">
    <source>
        <dbReference type="Proteomes" id="UP000241690"/>
    </source>
</evidence>
<feature type="transmembrane region" description="Helical" evidence="1">
    <location>
        <begin position="38"/>
        <end position="59"/>
    </location>
</feature>
<dbReference type="GeneID" id="36623667"/>
<name>A0A2T4ACS0_TRIHA</name>
<evidence type="ECO:0000313" key="2">
    <source>
        <dbReference type="EMBL" id="PTB54871.1"/>
    </source>
</evidence>
<dbReference type="AlphaFoldDB" id="A0A2T4ACS0"/>
<proteinExistence type="predicted"/>
<sequence length="100" mass="11483">MILLQYTGGGSVQLISSLFVHDSKTQKRMRRALTIQAFPLRILLHFPFFTWIFILVISWQSGYSSSRHYQNAALTRRHLPCLTGAFPTPKSAHPPYQHLS</sequence>
<gene>
    <name evidence="2" type="ORF">M431DRAFT_431014</name>
</gene>
<dbReference type="RefSeq" id="XP_024774548.1">
    <property type="nucleotide sequence ID" value="XM_024915101.1"/>
</dbReference>
<keyword evidence="1" id="KW-0472">Membrane</keyword>
<reference evidence="2 3" key="1">
    <citation type="submission" date="2016-07" db="EMBL/GenBank/DDBJ databases">
        <title>Multiple horizontal gene transfer events from other fungi enriched the ability of initially mycotrophic Trichoderma (Ascomycota) to feed on dead plant biomass.</title>
        <authorList>
            <consortium name="DOE Joint Genome Institute"/>
            <person name="Aerts A."/>
            <person name="Atanasova L."/>
            <person name="Chenthamara K."/>
            <person name="Zhang J."/>
            <person name="Grujic M."/>
            <person name="Henrissat B."/>
            <person name="Kuo A."/>
            <person name="Salamov A."/>
            <person name="Lipzen A."/>
            <person name="Labutti K."/>
            <person name="Barry K."/>
            <person name="Miao Y."/>
            <person name="Rahimi M.J."/>
            <person name="Shen Q."/>
            <person name="Grigoriev I.V."/>
            <person name="Kubicek C.P."/>
            <person name="Druzhinina I.S."/>
        </authorList>
    </citation>
    <scope>NUCLEOTIDE SEQUENCE [LARGE SCALE GENOMIC DNA]</scope>
    <source>
        <strain evidence="2 3">CBS 226.95</strain>
    </source>
</reference>
<protein>
    <submittedName>
        <fullName evidence="2">Uncharacterized protein</fullName>
    </submittedName>
</protein>
<accession>A0A2T4ACS0</accession>
<keyword evidence="3" id="KW-1185">Reference proteome</keyword>
<evidence type="ECO:0000256" key="1">
    <source>
        <dbReference type="SAM" id="Phobius"/>
    </source>
</evidence>
<dbReference type="Proteomes" id="UP000241690">
    <property type="component" value="Unassembled WGS sequence"/>
</dbReference>
<organism evidence="2 3">
    <name type="scientific">Trichoderma harzianum CBS 226.95</name>
    <dbReference type="NCBI Taxonomy" id="983964"/>
    <lineage>
        <taxon>Eukaryota</taxon>
        <taxon>Fungi</taxon>
        <taxon>Dikarya</taxon>
        <taxon>Ascomycota</taxon>
        <taxon>Pezizomycotina</taxon>
        <taxon>Sordariomycetes</taxon>
        <taxon>Hypocreomycetidae</taxon>
        <taxon>Hypocreales</taxon>
        <taxon>Hypocreaceae</taxon>
        <taxon>Trichoderma</taxon>
    </lineage>
</organism>
<keyword evidence="1" id="KW-1133">Transmembrane helix</keyword>